<proteinExistence type="predicted"/>
<keyword evidence="3" id="KW-0407">Ion channel</keyword>
<dbReference type="OrthoDB" id="440986at2"/>
<keyword evidence="3" id="KW-0406">Ion transport</keyword>
<dbReference type="PANTHER" id="PTHR43833">
    <property type="entry name" value="POTASSIUM CHANNEL PROTEIN 2-RELATED-RELATED"/>
    <property type="match status" value="1"/>
</dbReference>
<dbReference type="Gene3D" id="3.40.50.720">
    <property type="entry name" value="NAD(P)-binding Rossmann-like Domain"/>
    <property type="match status" value="2"/>
</dbReference>
<dbReference type="STRING" id="1781255.BH720_12445"/>
<dbReference type="SUPFAM" id="SSF51735">
    <property type="entry name" value="NAD(P)-binding Rossmann-fold domains"/>
    <property type="match status" value="2"/>
</dbReference>
<comment type="caution">
    <text evidence="3">The sequence shown here is derived from an EMBL/GenBank/DDBJ whole genome shotgun (WGS) entry which is preliminary data.</text>
</comment>
<name>A0A1E5QJP8_9CYAN</name>
<gene>
    <name evidence="3" type="ORF">BH720_12445</name>
</gene>
<dbReference type="GO" id="GO:0006813">
    <property type="term" value="P:potassium ion transport"/>
    <property type="evidence" value="ECO:0007669"/>
    <property type="project" value="InterPro"/>
</dbReference>
<accession>A0A1E5QJP8</accession>
<keyword evidence="1" id="KW-1133">Transmembrane helix</keyword>
<dbReference type="PROSITE" id="PS51201">
    <property type="entry name" value="RCK_N"/>
    <property type="match status" value="1"/>
</dbReference>
<evidence type="ECO:0000256" key="1">
    <source>
        <dbReference type="SAM" id="Phobius"/>
    </source>
</evidence>
<dbReference type="InterPro" id="IPR050721">
    <property type="entry name" value="Trk_Ktr_HKT_K-transport"/>
</dbReference>
<reference evidence="3" key="1">
    <citation type="submission" date="2016-09" db="EMBL/GenBank/DDBJ databases">
        <title>Draft genome of thermotolerant cyanobacterium Desertifilum sp. strain IPPAS B-1220.</title>
        <authorList>
            <person name="Sinetova M.A."/>
            <person name="Bolakhan K."/>
            <person name="Zayadan B.K."/>
            <person name="Mironov K.S."/>
            <person name="Ustinova V."/>
            <person name="Kupriyanova E.V."/>
            <person name="Sidorov R.A."/>
            <person name="Skrypnik A.N."/>
            <person name="Gogoleva N.E."/>
            <person name="Gogolev Y.V."/>
            <person name="Los D.A."/>
        </authorList>
    </citation>
    <scope>NUCLEOTIDE SEQUENCE [LARGE SCALE GENOMIC DNA]</scope>
    <source>
        <strain evidence="3">IPPAS B-1220</strain>
    </source>
</reference>
<keyword evidence="1" id="KW-0472">Membrane</keyword>
<dbReference type="Gene3D" id="1.10.287.70">
    <property type="match status" value="1"/>
</dbReference>
<keyword evidence="3" id="KW-0813">Transport</keyword>
<dbReference type="RefSeq" id="WP_069967529.1">
    <property type="nucleotide sequence ID" value="NZ_CM124774.1"/>
</dbReference>
<dbReference type="InterPro" id="IPR003148">
    <property type="entry name" value="RCK_N"/>
</dbReference>
<dbReference type="InterPro" id="IPR036291">
    <property type="entry name" value="NAD(P)-bd_dom_sf"/>
</dbReference>
<dbReference type="SUPFAM" id="SSF81324">
    <property type="entry name" value="Voltage-gated potassium channels"/>
    <property type="match status" value="1"/>
</dbReference>
<feature type="transmembrane region" description="Helical" evidence="1">
    <location>
        <begin position="238"/>
        <end position="258"/>
    </location>
</feature>
<dbReference type="GO" id="GO:0034220">
    <property type="term" value="P:monoatomic ion transmembrane transport"/>
    <property type="evidence" value="ECO:0007669"/>
    <property type="project" value="UniProtKB-KW"/>
</dbReference>
<feature type="domain" description="RCK N-terminal" evidence="2">
    <location>
        <begin position="335"/>
        <end position="454"/>
    </location>
</feature>
<feature type="transmembrane region" description="Helical" evidence="1">
    <location>
        <begin position="294"/>
        <end position="314"/>
    </location>
</feature>
<dbReference type="EMBL" id="MJGC01000059">
    <property type="protein sequence ID" value="OEJ74905.1"/>
    <property type="molecule type" value="Genomic_DNA"/>
</dbReference>
<evidence type="ECO:0000313" key="3">
    <source>
        <dbReference type="EMBL" id="OEJ74905.1"/>
    </source>
</evidence>
<sequence>MKPQIIVCGLGRTGYRIFSLLRQQGASVVGISNQPIPGETLGLIVGELDSATSLLSAGIIDAHTLVIAADDDALNLAILVQARVLNPKIQIINRLFNTRLGDRLDRTLPDHTTMSVSALAAPVFAFAAQGNQAIGQLQLFNQTWPIHEEYIDAHHPWCNRSLSELWDDRNRMLIYYLPTNSETDLISAVTQKRHLQIGDRLIIATKPSIRNSRKTFLTQLNKLVVSLRQFQQHSQSSLSIAFTLIAMILCATLTYTTVNSHISLVDSLYFSVGMITGAGGKEEVAEQSPDSIKLLTALMMLVGTGVIGICYALLNDWILGTRFRQLLEATPLPRKHHYIVCGLGGVGIQIINQLHGHGHEVIAIERDPNSRFLSTASSLKIPVIHGDASMATVLESANITRAEALIAVTSNDTINLEIALTAKGIAPKIPAIVRTTDPHFARLSQQVFEFDAVLSPIDLAAPSFAAAALGGRILGNGMTADSLWVALATRITELHPFCSLRIKEAAMAADFVPLYLETNCQTIHGWDLLETCLSAGDVLYLTMPATQLEQLWRATPSSELMAS</sequence>
<keyword evidence="1" id="KW-0812">Transmembrane</keyword>
<evidence type="ECO:0000259" key="2">
    <source>
        <dbReference type="PROSITE" id="PS51201"/>
    </source>
</evidence>
<dbReference type="Pfam" id="PF02254">
    <property type="entry name" value="TrkA_N"/>
    <property type="match status" value="2"/>
</dbReference>
<dbReference type="AlphaFoldDB" id="A0A1E5QJP8"/>
<protein>
    <submittedName>
        <fullName evidence="3">Potassium channel protein</fullName>
    </submittedName>
</protein>
<organism evidence="3">
    <name type="scientific">Desertifilum tharense IPPAS B-1220</name>
    <dbReference type="NCBI Taxonomy" id="1781255"/>
    <lineage>
        <taxon>Bacteria</taxon>
        <taxon>Bacillati</taxon>
        <taxon>Cyanobacteriota</taxon>
        <taxon>Cyanophyceae</taxon>
        <taxon>Desertifilales</taxon>
        <taxon>Desertifilaceae</taxon>
        <taxon>Desertifilum</taxon>
    </lineage>
</organism>
<dbReference type="PANTHER" id="PTHR43833:SF11">
    <property type="entry name" value="VOLTAGE-GATED POTASSIUM CHANNEL KCH"/>
    <property type="match status" value="1"/>
</dbReference>